<feature type="region of interest" description="Disordered" evidence="1">
    <location>
        <begin position="192"/>
        <end position="218"/>
    </location>
</feature>
<protein>
    <submittedName>
        <fullName evidence="2">Phage tail tape measure protein, lambda family</fullName>
    </submittedName>
</protein>
<dbReference type="OrthoDB" id="8448547at2"/>
<keyword evidence="3" id="KW-1185">Reference proteome</keyword>
<dbReference type="Proteomes" id="UP000199283">
    <property type="component" value="Unassembled WGS sequence"/>
</dbReference>
<dbReference type="EMBL" id="FNZQ01000004">
    <property type="protein sequence ID" value="SEL26600.1"/>
    <property type="molecule type" value="Genomic_DNA"/>
</dbReference>
<gene>
    <name evidence="2" type="ORF">SAMN04488526_2299</name>
</gene>
<reference evidence="2 3" key="1">
    <citation type="submission" date="2016-10" db="EMBL/GenBank/DDBJ databases">
        <authorList>
            <person name="de Groot N.N."/>
        </authorList>
    </citation>
    <scope>NUCLEOTIDE SEQUENCE [LARGE SCALE GENOMIC DNA]</scope>
    <source>
        <strain evidence="2 3">DSM 14858</strain>
    </source>
</reference>
<accession>A0A1H7NSQ1</accession>
<organism evidence="2 3">
    <name type="scientific">Jannaschia helgolandensis</name>
    <dbReference type="NCBI Taxonomy" id="188906"/>
    <lineage>
        <taxon>Bacteria</taxon>
        <taxon>Pseudomonadati</taxon>
        <taxon>Pseudomonadota</taxon>
        <taxon>Alphaproteobacteria</taxon>
        <taxon>Rhodobacterales</taxon>
        <taxon>Roseobacteraceae</taxon>
        <taxon>Jannaschia</taxon>
    </lineage>
</organism>
<dbReference type="RefSeq" id="WP_092762908.1">
    <property type="nucleotide sequence ID" value="NZ_CAXBJT010000037.1"/>
</dbReference>
<evidence type="ECO:0000313" key="2">
    <source>
        <dbReference type="EMBL" id="SEL26600.1"/>
    </source>
</evidence>
<name>A0A1H7NSQ1_9RHOB</name>
<evidence type="ECO:0000313" key="3">
    <source>
        <dbReference type="Proteomes" id="UP000199283"/>
    </source>
</evidence>
<evidence type="ECO:0000256" key="1">
    <source>
        <dbReference type="SAM" id="MobiDB-lite"/>
    </source>
</evidence>
<sequence length="218" mass="22540">MYDRDLDEAGIDASLDALEARLGGSEVVVAQFTAELGTLEGQMLHTQREVQGLSRTFGGSLKRAFDGVIFDGAKLSDALTGLAQSMINATYNTAVKPVSQAFGGLLAGGLNAVLPFANGASFAQGRVMPFAKGGVISAATQFPMRGGTGLMGEAGPEAIMPLARGPDGRLGVQTNGGSSGAVTVQMNISTPDAQSFRRSRSQIAAEMSRALSRGTRNR</sequence>
<dbReference type="STRING" id="188906.SAMN04488526_2299"/>
<dbReference type="AlphaFoldDB" id="A0A1H7NSQ1"/>
<proteinExistence type="predicted"/>